<dbReference type="Pfam" id="PF03107">
    <property type="entry name" value="C1_2"/>
    <property type="match status" value="1"/>
</dbReference>
<dbReference type="InterPro" id="IPR053192">
    <property type="entry name" value="Vacuole_Formation_Reg"/>
</dbReference>
<proteinExistence type="predicted"/>
<dbReference type="PANTHER" id="PTHR32410">
    <property type="entry name" value="CYSTEINE/HISTIDINE-RICH C1 DOMAIN FAMILY PROTEIN"/>
    <property type="match status" value="1"/>
</dbReference>
<accession>A0A654FDG9</accession>
<evidence type="ECO:0000259" key="2">
    <source>
        <dbReference type="Pfam" id="PF03107"/>
    </source>
</evidence>
<evidence type="ECO:0000313" key="3">
    <source>
        <dbReference type="EMBL" id="VYS59579.1"/>
    </source>
</evidence>
<dbReference type="AlphaFoldDB" id="A0A654FDG9"/>
<dbReference type="Proteomes" id="UP000426265">
    <property type="component" value="Unassembled WGS sequence"/>
</dbReference>
<sequence>MVHDNLLVLSNRREVELTLLKSNCKECVELYPETYHTCHPKHPLKLLSCGTPGYAEQKCLLCGKEFEEQLHHCDVWNFSICKRCASNPPPFGVLSPKTHEYTLHLDHRISYTSYLGHGSWTCGVCRKNVDGFYRGYFCSKCPSYAVHSRCATRYDVWDKIELEGNPKI</sequence>
<dbReference type="InterPro" id="IPR046349">
    <property type="entry name" value="C1-like_sf"/>
</dbReference>
<protein>
    <recommendedName>
        <fullName evidence="2">DC1 domain-containing protein</fullName>
    </recommendedName>
</protein>
<name>A0A654FDG9_ARATH</name>
<organism evidence="3 4">
    <name type="scientific">Arabidopsis thaliana</name>
    <name type="common">Mouse-ear cress</name>
    <dbReference type="NCBI Taxonomy" id="3702"/>
    <lineage>
        <taxon>Eukaryota</taxon>
        <taxon>Viridiplantae</taxon>
        <taxon>Streptophyta</taxon>
        <taxon>Embryophyta</taxon>
        <taxon>Tracheophyta</taxon>
        <taxon>Spermatophyta</taxon>
        <taxon>Magnoliopsida</taxon>
        <taxon>eudicotyledons</taxon>
        <taxon>Gunneridae</taxon>
        <taxon>Pentapetalae</taxon>
        <taxon>rosids</taxon>
        <taxon>malvids</taxon>
        <taxon>Brassicales</taxon>
        <taxon>Brassicaceae</taxon>
        <taxon>Camelineae</taxon>
        <taxon>Arabidopsis</taxon>
    </lineage>
</organism>
<feature type="domain" description="DC1" evidence="2">
    <location>
        <begin position="104"/>
        <end position="151"/>
    </location>
</feature>
<dbReference type="InterPro" id="IPR004146">
    <property type="entry name" value="DC1"/>
</dbReference>
<evidence type="ECO:0000313" key="4">
    <source>
        <dbReference type="Proteomes" id="UP000426265"/>
    </source>
</evidence>
<dbReference type="PANTHER" id="PTHR32410:SF162">
    <property type="entry name" value="CHP-RICH ZINC FINGER PROTEIN-LIKE-RELATED"/>
    <property type="match status" value="1"/>
</dbReference>
<reference evidence="3 4" key="1">
    <citation type="submission" date="2019-11" db="EMBL/GenBank/DDBJ databases">
        <authorList>
            <person name="Jiao W.-B."/>
            <person name="Schneeberger K."/>
        </authorList>
    </citation>
    <scope>NUCLEOTIDE SEQUENCE [LARGE SCALE GENOMIC DNA]</scope>
    <source>
        <strain evidence="4">cv. An-1</strain>
    </source>
</reference>
<keyword evidence="1" id="KW-0677">Repeat</keyword>
<gene>
    <name evidence="3" type="ORF">AN1_LOCUS15017</name>
</gene>
<dbReference type="SUPFAM" id="SSF57889">
    <property type="entry name" value="Cysteine-rich domain"/>
    <property type="match status" value="2"/>
</dbReference>
<evidence type="ECO:0000256" key="1">
    <source>
        <dbReference type="ARBA" id="ARBA00022737"/>
    </source>
</evidence>
<dbReference type="EMBL" id="CACRSJ010000106">
    <property type="protein sequence ID" value="VYS59579.1"/>
    <property type="molecule type" value="Genomic_DNA"/>
</dbReference>